<keyword evidence="4" id="KW-1185">Reference proteome</keyword>
<feature type="domain" description="Endonuclease/exonuclease/phosphatase" evidence="2">
    <location>
        <begin position="128"/>
        <end position="322"/>
    </location>
</feature>
<accession>A0A6H9YED7</accession>
<keyword evidence="3" id="KW-0378">Hydrolase</keyword>
<organism evidence="3 4">
    <name type="scientific">Actinomadura rudentiformis</name>
    <dbReference type="NCBI Taxonomy" id="359158"/>
    <lineage>
        <taxon>Bacteria</taxon>
        <taxon>Bacillati</taxon>
        <taxon>Actinomycetota</taxon>
        <taxon>Actinomycetes</taxon>
        <taxon>Streptosporangiales</taxon>
        <taxon>Thermomonosporaceae</taxon>
        <taxon>Actinomadura</taxon>
    </lineage>
</organism>
<dbReference type="OrthoDB" id="2340043at2"/>
<dbReference type="Pfam" id="PF03372">
    <property type="entry name" value="Exo_endo_phos"/>
    <property type="match status" value="1"/>
</dbReference>
<dbReference type="InterPro" id="IPR005135">
    <property type="entry name" value="Endo/exonuclease/phosphatase"/>
</dbReference>
<dbReference type="Gene3D" id="3.60.10.10">
    <property type="entry name" value="Endonuclease/exonuclease/phosphatase"/>
    <property type="match status" value="1"/>
</dbReference>
<keyword evidence="1" id="KW-0472">Membrane</keyword>
<sequence length="334" mass="36134">MSVHTEDEAEAGVGDREGRWRVWVGAILWAAVVPFGGWAGLRASGWEPAFLWKQLVAFTPYVAALSLIVLVATLVLRQWWTCLVAMVAVGVLASAVIPRMVPDGNPAVAGPRMRVLAANLMAGSAPAEVLVSLARRERPDVLALQEVTPEAVVALDEAGLEPLLPHRVLRPRPGVTGSALYARFPLREQPMIDIHFGQARATLEVPGAPPVEVVSVHPCAPSASSRAWCWKAGLRALPRADVRGPVRILAGDFNATLDHAELRRLTSSGYRDAAAVVGDGLRPTWPAGWPSWVPPVVLDHVLADKRVAVRSFDIHELPRTDHRPVSADIVLPRR</sequence>
<proteinExistence type="predicted"/>
<dbReference type="RefSeq" id="WP_151565769.1">
    <property type="nucleotide sequence ID" value="NZ_WBMT01000017.1"/>
</dbReference>
<reference evidence="3 4" key="1">
    <citation type="submission" date="2019-09" db="EMBL/GenBank/DDBJ databases">
        <title>Actinomadura physcomitrii sp. nov., a novel actinomycete isolated from moss [Physcomitrium sphaericum (Ludw) Fuernr].</title>
        <authorList>
            <person name="Zhuang X."/>
            <person name="Liu C."/>
        </authorList>
    </citation>
    <scope>NUCLEOTIDE SEQUENCE [LARGE SCALE GENOMIC DNA]</scope>
    <source>
        <strain evidence="3 4">HMC1</strain>
    </source>
</reference>
<keyword evidence="3" id="KW-0540">Nuclease</keyword>
<feature type="transmembrane region" description="Helical" evidence="1">
    <location>
        <begin position="78"/>
        <end position="97"/>
    </location>
</feature>
<dbReference type="GO" id="GO:0004519">
    <property type="term" value="F:endonuclease activity"/>
    <property type="evidence" value="ECO:0007669"/>
    <property type="project" value="UniProtKB-KW"/>
</dbReference>
<feature type="transmembrane region" description="Helical" evidence="1">
    <location>
        <begin position="51"/>
        <end position="72"/>
    </location>
</feature>
<keyword evidence="1" id="KW-0812">Transmembrane</keyword>
<keyword evidence="3" id="KW-0255">Endonuclease</keyword>
<gene>
    <name evidence="3" type="ORF">F8566_33060</name>
</gene>
<keyword evidence="1" id="KW-1133">Transmembrane helix</keyword>
<dbReference type="SUPFAM" id="SSF56219">
    <property type="entry name" value="DNase I-like"/>
    <property type="match status" value="1"/>
</dbReference>
<protein>
    <submittedName>
        <fullName evidence="3">Endonuclease/exonuclease/phosphatase family protein</fullName>
    </submittedName>
</protein>
<evidence type="ECO:0000259" key="2">
    <source>
        <dbReference type="Pfam" id="PF03372"/>
    </source>
</evidence>
<keyword evidence="3" id="KW-0269">Exonuclease</keyword>
<dbReference type="Proteomes" id="UP000468735">
    <property type="component" value="Unassembled WGS sequence"/>
</dbReference>
<feature type="transmembrane region" description="Helical" evidence="1">
    <location>
        <begin position="20"/>
        <end position="39"/>
    </location>
</feature>
<dbReference type="InterPro" id="IPR036691">
    <property type="entry name" value="Endo/exonu/phosph_ase_sf"/>
</dbReference>
<comment type="caution">
    <text evidence="3">The sequence shown here is derived from an EMBL/GenBank/DDBJ whole genome shotgun (WGS) entry which is preliminary data.</text>
</comment>
<name>A0A6H9YED7_9ACTN</name>
<dbReference type="AlphaFoldDB" id="A0A6H9YED7"/>
<evidence type="ECO:0000313" key="4">
    <source>
        <dbReference type="Proteomes" id="UP000468735"/>
    </source>
</evidence>
<evidence type="ECO:0000313" key="3">
    <source>
        <dbReference type="EMBL" id="KAB2344141.1"/>
    </source>
</evidence>
<dbReference type="EMBL" id="WBMT01000017">
    <property type="protein sequence ID" value="KAB2344141.1"/>
    <property type="molecule type" value="Genomic_DNA"/>
</dbReference>
<evidence type="ECO:0000256" key="1">
    <source>
        <dbReference type="SAM" id="Phobius"/>
    </source>
</evidence>
<dbReference type="GO" id="GO:0004527">
    <property type="term" value="F:exonuclease activity"/>
    <property type="evidence" value="ECO:0007669"/>
    <property type="project" value="UniProtKB-KW"/>
</dbReference>